<accession>A0A418X902</accession>
<name>A0A418X902_9PSED</name>
<reference evidence="2 3" key="1">
    <citation type="submission" date="2018-09" db="EMBL/GenBank/DDBJ databases">
        <authorList>
            <person name="Zhu H."/>
        </authorList>
    </citation>
    <scope>NUCLEOTIDE SEQUENCE [LARGE SCALE GENOMIC DNA]</scope>
    <source>
        <strain evidence="2 3">K1S02-6</strain>
    </source>
</reference>
<protein>
    <submittedName>
        <fullName evidence="2">Uncharacterized protein</fullName>
    </submittedName>
</protein>
<gene>
    <name evidence="2" type="ORF">D3879_23820</name>
</gene>
<dbReference type="EMBL" id="QYUR01000008">
    <property type="protein sequence ID" value="RJG08878.1"/>
    <property type="molecule type" value="Genomic_DNA"/>
</dbReference>
<feature type="coiled-coil region" evidence="1">
    <location>
        <begin position="29"/>
        <end position="70"/>
    </location>
</feature>
<dbReference type="AlphaFoldDB" id="A0A418X902"/>
<sequence>MLLFLRASDSKRQQSLGEATRIHKGVRDNLKLHQQVRQLRDELRKAYSELNRYRQTHARAVTNLRQFERETTAQTSTLRRRNPGRFTVCVVTN</sequence>
<evidence type="ECO:0000256" key="1">
    <source>
        <dbReference type="SAM" id="Coils"/>
    </source>
</evidence>
<keyword evidence="3" id="KW-1185">Reference proteome</keyword>
<proteinExistence type="predicted"/>
<keyword evidence="1" id="KW-0175">Coiled coil</keyword>
<evidence type="ECO:0000313" key="2">
    <source>
        <dbReference type="EMBL" id="RJG08878.1"/>
    </source>
</evidence>
<evidence type="ECO:0000313" key="3">
    <source>
        <dbReference type="Proteomes" id="UP000284021"/>
    </source>
</evidence>
<comment type="caution">
    <text evidence="2">The sequence shown here is derived from an EMBL/GenBank/DDBJ whole genome shotgun (WGS) entry which is preliminary data.</text>
</comment>
<organism evidence="2 3">
    <name type="scientific">Pseudomonas cavernicola</name>
    <dbReference type="NCBI Taxonomy" id="2320866"/>
    <lineage>
        <taxon>Bacteria</taxon>
        <taxon>Pseudomonadati</taxon>
        <taxon>Pseudomonadota</taxon>
        <taxon>Gammaproteobacteria</taxon>
        <taxon>Pseudomonadales</taxon>
        <taxon>Pseudomonadaceae</taxon>
        <taxon>Pseudomonas</taxon>
    </lineage>
</organism>
<dbReference type="Proteomes" id="UP000284021">
    <property type="component" value="Unassembled WGS sequence"/>
</dbReference>